<comment type="similarity">
    <text evidence="1">Belongs to the Rpn/YhgA-like nuclease family.</text>
</comment>
<evidence type="ECO:0000313" key="4">
    <source>
        <dbReference type="Proteomes" id="UP001193081"/>
    </source>
</evidence>
<dbReference type="PANTHER" id="PTHR34611:SF2">
    <property type="entry name" value="INACTIVE RECOMBINATION-PROMOTING NUCLEASE-LIKE PROTEIN RPNE-RELATED"/>
    <property type="match status" value="1"/>
</dbReference>
<evidence type="ECO:0000259" key="2">
    <source>
        <dbReference type="Pfam" id="PF04754"/>
    </source>
</evidence>
<dbReference type="Proteomes" id="UP001193081">
    <property type="component" value="Unassembled WGS sequence"/>
</dbReference>
<feature type="domain" description="Transposase (putative) YhgA-like" evidence="2">
    <location>
        <begin position="8"/>
        <end position="206"/>
    </location>
</feature>
<name>A0ABS4D4Q8_9CHLR</name>
<keyword evidence="4" id="KW-1185">Reference proteome</keyword>
<dbReference type="InterPro" id="IPR006842">
    <property type="entry name" value="Transposase_31"/>
</dbReference>
<evidence type="ECO:0000256" key="1">
    <source>
        <dbReference type="ARBA" id="ARBA00009787"/>
    </source>
</evidence>
<gene>
    <name evidence="3" type="ORF">EYB53_001775</name>
</gene>
<evidence type="ECO:0000313" key="3">
    <source>
        <dbReference type="EMBL" id="MBP1464426.1"/>
    </source>
</evidence>
<reference evidence="3 4" key="1">
    <citation type="submission" date="2021-03" db="EMBL/GenBank/DDBJ databases">
        <authorList>
            <person name="Grouzdev D.S."/>
        </authorList>
    </citation>
    <scope>NUCLEOTIDE SEQUENCE [LARGE SCALE GENOMIC DNA]</scope>
    <source>
        <strain evidence="3 4">M50-1</strain>
    </source>
</reference>
<dbReference type="RefSeq" id="WP_135476118.1">
    <property type="nucleotide sequence ID" value="NZ_SIJK02000002.1"/>
</dbReference>
<protein>
    <submittedName>
        <fullName evidence="3">Rpn family recombination-promoting nuclease/putative transposase</fullName>
    </submittedName>
</protein>
<dbReference type="InterPro" id="IPR010106">
    <property type="entry name" value="RpnA"/>
</dbReference>
<accession>A0ABS4D4Q8</accession>
<sequence length="327" mass="36480">MHRIIQHPHDTLFRTVFRDLGEAQRLLEAHLPPTLAQALDWATLRLEETSFVDPALQESESDLLYTVQVQATAEPLHLYLLFEHQSTPDRWMRLRLLNYMGRIWDESFKAEPKQQQLRPIIPVVFYQGRSAWTYSTDLADLFPTVPGWDETLTPHVRHLLIDQSGMPPTAVVGGLKGQIAQLLLMAAMRAQAQAVLAQAVPLLAELVAAGGTEARSTFFLYLFATQERALVLEVLEAVEEHQMQVGGDLVTYAEELIEEGLQKGLQEGRQEGRQEGKLEVIAQLLAAGTPWQIITQATGITPETFAALKAEVSRRTTNDPTAGSEQG</sequence>
<dbReference type="Pfam" id="PF04754">
    <property type="entry name" value="Transposase_31"/>
    <property type="match status" value="1"/>
</dbReference>
<dbReference type="PANTHER" id="PTHR34611">
    <property type="match status" value="1"/>
</dbReference>
<proteinExistence type="inferred from homology"/>
<dbReference type="NCBIfam" id="TIGR01784">
    <property type="entry name" value="T_den_put_tspse"/>
    <property type="match status" value="1"/>
</dbReference>
<dbReference type="InterPro" id="IPR051699">
    <property type="entry name" value="Rpn/YhgA-like_nuclease"/>
</dbReference>
<comment type="caution">
    <text evidence="3">The sequence shown here is derived from an EMBL/GenBank/DDBJ whole genome shotgun (WGS) entry which is preliminary data.</text>
</comment>
<organism evidence="3 4">
    <name type="scientific">Candidatus Chloroploca mongolica</name>
    <dbReference type="NCBI Taxonomy" id="2528176"/>
    <lineage>
        <taxon>Bacteria</taxon>
        <taxon>Bacillati</taxon>
        <taxon>Chloroflexota</taxon>
        <taxon>Chloroflexia</taxon>
        <taxon>Chloroflexales</taxon>
        <taxon>Chloroflexineae</taxon>
        <taxon>Oscillochloridaceae</taxon>
        <taxon>Candidatus Chloroploca</taxon>
    </lineage>
</organism>
<dbReference type="EMBL" id="SIJK02000002">
    <property type="protein sequence ID" value="MBP1464426.1"/>
    <property type="molecule type" value="Genomic_DNA"/>
</dbReference>